<dbReference type="InterPro" id="IPR007080">
    <property type="entry name" value="RNA_pol_Rpb1_1"/>
</dbReference>
<protein>
    <recommendedName>
        <fullName evidence="1">DNA-directed RNA polymerase</fullName>
        <ecNumber evidence="1">2.7.7.6</ecNumber>
    </recommendedName>
</protein>
<dbReference type="GO" id="GO:0006351">
    <property type="term" value="P:DNA-templated transcription"/>
    <property type="evidence" value="ECO:0007669"/>
    <property type="project" value="InterPro"/>
</dbReference>
<dbReference type="InterPro" id="IPR042102">
    <property type="entry name" value="RNA_pol_Rpb1_3_sf"/>
</dbReference>
<dbReference type="Gene3D" id="4.10.860.120">
    <property type="entry name" value="RNA polymerase II, clamp domain"/>
    <property type="match status" value="1"/>
</dbReference>
<dbReference type="Pfam" id="PF05000">
    <property type="entry name" value="RNA_pol_Rpb1_4"/>
    <property type="match status" value="1"/>
</dbReference>
<dbReference type="Gene3D" id="6.10.250.2940">
    <property type="match status" value="1"/>
</dbReference>
<dbReference type="GO" id="GO:0000428">
    <property type="term" value="C:DNA-directed RNA polymerase complex"/>
    <property type="evidence" value="ECO:0007669"/>
    <property type="project" value="UniProtKB-KW"/>
</dbReference>
<dbReference type="Pfam" id="PF04997">
    <property type="entry name" value="RNA_pol_Rpb1_1"/>
    <property type="match status" value="1"/>
</dbReference>
<evidence type="ECO:0000256" key="2">
    <source>
        <dbReference type="ARBA" id="ARBA00022478"/>
    </source>
</evidence>
<dbReference type="InterPro" id="IPR038120">
    <property type="entry name" value="Rpb1_funnel_sf"/>
</dbReference>
<dbReference type="Pfam" id="PF04998">
    <property type="entry name" value="RNA_pol_Rpb1_5"/>
    <property type="match status" value="1"/>
</dbReference>
<evidence type="ECO:0000259" key="7">
    <source>
        <dbReference type="SMART" id="SM00663"/>
    </source>
</evidence>
<dbReference type="EC" id="2.7.7.6" evidence="1"/>
<keyword evidence="4" id="KW-0548">Nucleotidyltransferase</keyword>
<dbReference type="PANTHER" id="PTHR19376:SF32">
    <property type="entry name" value="DNA-DIRECTED RNA POLYMERASE III SUBUNIT RPC1"/>
    <property type="match status" value="1"/>
</dbReference>
<proteinExistence type="predicted"/>
<dbReference type="SMART" id="SM00663">
    <property type="entry name" value="RPOLA_N"/>
    <property type="match status" value="1"/>
</dbReference>
<dbReference type="InterPro" id="IPR045867">
    <property type="entry name" value="DNA-dir_RpoC_beta_prime"/>
</dbReference>
<sequence>MISSIRRLPSTSSSAPQVCPAVQVDNTAQSDEIVTVNRSQRELLDTVAMELQEDLPIVEITSVIVNLYDDKELREMAAIAVYDEEETGPNSVNSSRLGVTTYNGLCGTCNQSSMRCRGHYGYIRLNRMVNHPHYVSQIIQVLTSVCNSCARLKLDRRSMEEAGVLRMTGPSRLRAIAEKSSGLQCTHDHSIDGVKRCNPNPIYNSSKGKDGEVITYSFAELGTGGKKGTGKPQPRSSEEAFGIITRISDEDAAMLGFVGTHPRSMILQSIPVIPVNSRPSIIIDGRVEHHFFTLQYMKIIKANNELKKLIGGGPNAQNARDTWYAELQRAISQLMDSEGDDKKNVGIKQTVHSKTGLIRQNMAGKKVNFTGRTVAGPDPTLKFGEVAVPMWMAQYLPVDENVNSYNINHLTNLLKMDPPRIVSIIPIGGPFKGITFAIKRSMAKDVKLSIGDKVKRWLNTGDYAIVNRQPTIQKESMRAMRVVLRPGNTIRISTADTTPFNADFDGDELNIHVVRSAQAAAELTEIMSSQNCIMNQQSNRPMAAPSFDTLTGAYILTMDDVTIDPATYMDCLMNIQNQDGLPSLNGRLRQAGIRRYSGRALFSAILPPDFYYVKGNVLVVNGVLVKGTLSKETIGVSQNSMVQALHEDYGAARTADFITDAAFLINRWLKGYGFTIGLGDCILQDQGLTAEEKQQRQDELDQIGYGDVMRLRDEIDTIEVESSRDNIMSLAREAGVDADTLDVVTPVERNTNVVELQNKIQRLTDRIDTLKQEVLTERFERVIEIKNREITALTFDLNATNNLLGISVEGIELAKQELRDIMARRDSLPQLRDRLAQLESEVDMDEVARIQDKYINLVKSREGSVARSIQQKNEETIASVEAMGLEPEDPYRAERHANEIGGMVNISKTMGELASETGISYHSPLNIMPNSGSKGSKVNTAQITAGLYQQFILGKRVEPTLMNGTRCLPYFAANETNPKARGYCTNSFFSGLDPSEFFYHAAAGRMGLTDTAIKTAETGRLHRDISEALKPLILEFDGTVRGPNSKIYQFAYGTGTGMDPGKLSRFKSDSVMGDDQFPLFVDIRRMFGRINAQYGFIDLEAKTEESSISYDPTIDPERFENADFDIEDGYD</sequence>
<evidence type="ECO:0000256" key="5">
    <source>
        <dbReference type="ARBA" id="ARBA00023163"/>
    </source>
</evidence>
<dbReference type="InterPro" id="IPR007081">
    <property type="entry name" value="RNA_pol_Rpb1_5"/>
</dbReference>
<dbReference type="InterPro" id="IPR007083">
    <property type="entry name" value="RNA_pol_Rpb1_4"/>
</dbReference>
<dbReference type="Gene3D" id="3.30.1490.180">
    <property type="entry name" value="RNA polymerase ii"/>
    <property type="match status" value="1"/>
</dbReference>
<evidence type="ECO:0000256" key="6">
    <source>
        <dbReference type="ARBA" id="ARBA00048552"/>
    </source>
</evidence>
<dbReference type="Pfam" id="PF00623">
    <property type="entry name" value="RNA_pol_Rpb1_2"/>
    <property type="match status" value="1"/>
</dbReference>
<dbReference type="GO" id="GO:0003899">
    <property type="term" value="F:DNA-directed RNA polymerase activity"/>
    <property type="evidence" value="ECO:0007669"/>
    <property type="project" value="UniProtKB-EC"/>
</dbReference>
<evidence type="ECO:0000256" key="1">
    <source>
        <dbReference type="ARBA" id="ARBA00012418"/>
    </source>
</evidence>
<keyword evidence="5" id="KW-0804">Transcription</keyword>
<dbReference type="InterPro" id="IPR006592">
    <property type="entry name" value="RNA_pol_N"/>
</dbReference>
<dbReference type="PANTHER" id="PTHR19376">
    <property type="entry name" value="DNA-DIRECTED RNA POLYMERASE"/>
    <property type="match status" value="1"/>
</dbReference>
<dbReference type="AlphaFoldDB" id="A0A6C0BKT1"/>
<dbReference type="Gene3D" id="1.10.132.30">
    <property type="match status" value="1"/>
</dbReference>
<evidence type="ECO:0000256" key="4">
    <source>
        <dbReference type="ARBA" id="ARBA00022695"/>
    </source>
</evidence>
<dbReference type="Pfam" id="PF04983">
    <property type="entry name" value="RNA_pol_Rpb1_3"/>
    <property type="match status" value="1"/>
</dbReference>
<comment type="catalytic activity">
    <reaction evidence="6">
        <text>RNA(n) + a ribonucleoside 5'-triphosphate = RNA(n+1) + diphosphate</text>
        <dbReference type="Rhea" id="RHEA:21248"/>
        <dbReference type="Rhea" id="RHEA-COMP:14527"/>
        <dbReference type="Rhea" id="RHEA-COMP:17342"/>
        <dbReference type="ChEBI" id="CHEBI:33019"/>
        <dbReference type="ChEBI" id="CHEBI:61557"/>
        <dbReference type="ChEBI" id="CHEBI:140395"/>
        <dbReference type="EC" id="2.7.7.6"/>
    </reaction>
</comment>
<evidence type="ECO:0000256" key="3">
    <source>
        <dbReference type="ARBA" id="ARBA00022679"/>
    </source>
</evidence>
<accession>A0A6C0BKT1</accession>
<dbReference type="InterPro" id="IPR007066">
    <property type="entry name" value="RNA_pol_Rpb1_3"/>
</dbReference>
<dbReference type="EMBL" id="MN739194">
    <property type="protein sequence ID" value="QHS92975.1"/>
    <property type="molecule type" value="Genomic_DNA"/>
</dbReference>
<organism evidence="8">
    <name type="scientific">viral metagenome</name>
    <dbReference type="NCBI Taxonomy" id="1070528"/>
    <lineage>
        <taxon>unclassified sequences</taxon>
        <taxon>metagenomes</taxon>
        <taxon>organismal metagenomes</taxon>
    </lineage>
</organism>
<dbReference type="SUPFAM" id="SSF64484">
    <property type="entry name" value="beta and beta-prime subunits of DNA dependent RNA-polymerase"/>
    <property type="match status" value="1"/>
</dbReference>
<keyword evidence="3" id="KW-0808">Transferase</keyword>
<dbReference type="GO" id="GO:0003677">
    <property type="term" value="F:DNA binding"/>
    <property type="evidence" value="ECO:0007669"/>
    <property type="project" value="InterPro"/>
</dbReference>
<keyword evidence="2" id="KW-0240">DNA-directed RNA polymerase</keyword>
<name>A0A6C0BKT1_9ZZZZ</name>
<dbReference type="Gene3D" id="1.10.274.100">
    <property type="entry name" value="RNA polymerase Rpb1, domain 3"/>
    <property type="match status" value="1"/>
</dbReference>
<evidence type="ECO:0000313" key="8">
    <source>
        <dbReference type="EMBL" id="QHS92975.1"/>
    </source>
</evidence>
<dbReference type="InterPro" id="IPR000722">
    <property type="entry name" value="RNA_pol_asu"/>
</dbReference>
<dbReference type="Gene3D" id="2.40.40.20">
    <property type="match status" value="1"/>
</dbReference>
<feature type="domain" description="RNA polymerase N-terminal" evidence="7">
    <location>
        <begin position="263"/>
        <end position="557"/>
    </location>
</feature>
<dbReference type="InterPro" id="IPR044893">
    <property type="entry name" value="RNA_pol_Rpb1_clamp_domain"/>
</dbReference>
<reference evidence="8" key="1">
    <citation type="journal article" date="2020" name="Nature">
        <title>Giant virus diversity and host interactions through global metagenomics.</title>
        <authorList>
            <person name="Schulz F."/>
            <person name="Roux S."/>
            <person name="Paez-Espino D."/>
            <person name="Jungbluth S."/>
            <person name="Walsh D.A."/>
            <person name="Denef V.J."/>
            <person name="McMahon K.D."/>
            <person name="Konstantinidis K.T."/>
            <person name="Eloe-Fadrosh E.A."/>
            <person name="Kyrpides N.C."/>
            <person name="Woyke T."/>
        </authorList>
    </citation>
    <scope>NUCLEOTIDE SEQUENCE</scope>
    <source>
        <strain evidence="8">GVMAG-M-3300017651-5</strain>
    </source>
</reference>